<evidence type="ECO:0000259" key="5">
    <source>
        <dbReference type="PROSITE" id="PS50977"/>
    </source>
</evidence>
<keyword evidence="7" id="KW-1185">Reference proteome</keyword>
<feature type="DNA-binding region" description="H-T-H motif" evidence="4">
    <location>
        <begin position="27"/>
        <end position="46"/>
    </location>
</feature>
<dbReference type="eggNOG" id="COG1309">
    <property type="taxonomic scope" value="Bacteria"/>
</dbReference>
<dbReference type="AlphaFoldDB" id="W9B596"/>
<keyword evidence="3" id="KW-0804">Transcription</keyword>
<proteinExistence type="predicted"/>
<dbReference type="GO" id="GO:0000976">
    <property type="term" value="F:transcription cis-regulatory region binding"/>
    <property type="evidence" value="ECO:0007669"/>
    <property type="project" value="TreeGrafter"/>
</dbReference>
<dbReference type="Gene3D" id="1.10.357.10">
    <property type="entry name" value="Tetracycline Repressor, domain 2"/>
    <property type="match status" value="1"/>
</dbReference>
<dbReference type="Pfam" id="PF16859">
    <property type="entry name" value="TetR_C_11"/>
    <property type="match status" value="1"/>
</dbReference>
<dbReference type="InterPro" id="IPR011075">
    <property type="entry name" value="TetR_C"/>
</dbReference>
<feature type="domain" description="HTH tetR-type" evidence="5">
    <location>
        <begin position="4"/>
        <end position="64"/>
    </location>
</feature>
<evidence type="ECO:0000256" key="4">
    <source>
        <dbReference type="PROSITE-ProRule" id="PRU00335"/>
    </source>
</evidence>
<dbReference type="InterPro" id="IPR009057">
    <property type="entry name" value="Homeodomain-like_sf"/>
</dbReference>
<dbReference type="PROSITE" id="PS01081">
    <property type="entry name" value="HTH_TETR_1"/>
    <property type="match status" value="1"/>
</dbReference>
<dbReference type="SUPFAM" id="SSF46689">
    <property type="entry name" value="Homeodomain-like"/>
    <property type="match status" value="1"/>
</dbReference>
<dbReference type="SUPFAM" id="SSF48498">
    <property type="entry name" value="Tetracyclin repressor-like, C-terminal domain"/>
    <property type="match status" value="1"/>
</dbReference>
<keyword evidence="2 4" id="KW-0238">DNA-binding</keyword>
<accession>W9B596</accession>
<dbReference type="InterPro" id="IPR001647">
    <property type="entry name" value="HTH_TetR"/>
</dbReference>
<reference evidence="6" key="1">
    <citation type="submission" date="2014-03" db="EMBL/GenBank/DDBJ databases">
        <title>Draft Genome Sequence of Mycobacterium cosmeticum DSM 44829.</title>
        <authorList>
            <person name="Croce O."/>
            <person name="Robert C."/>
            <person name="Raoult D."/>
            <person name="Drancourt M."/>
        </authorList>
    </citation>
    <scope>NUCLEOTIDE SEQUENCE [LARGE SCALE GENOMIC DNA]</scope>
    <source>
        <strain evidence="6">DSM 44829</strain>
    </source>
</reference>
<dbReference type="EMBL" id="CCBB010000003">
    <property type="protein sequence ID" value="CDO09936.1"/>
    <property type="molecule type" value="Genomic_DNA"/>
</dbReference>
<name>W9B596_MYCCO</name>
<dbReference type="PANTHER" id="PTHR30055:SF148">
    <property type="entry name" value="TETR-FAMILY TRANSCRIPTIONAL REGULATOR"/>
    <property type="match status" value="1"/>
</dbReference>
<dbReference type="STRING" id="258533.BN977_04764"/>
<sequence length="184" mass="20241">MLQDEVTTAIEEAYFAELAETGYGRLSIDAVAKRAGVGKAAVYRRWRSKLDMTMALVPKTAVAAIDVPDTGTLRGDVLQYLRTARDTLSHPMVRRIGPDLLAEAIRNPELAAVLAEHVREPRRVKAAELFTRAIERGQLPPGTDPDMALDLLAGPLYWRLAVMQLPVDDDYCESLTDRIVAALG</sequence>
<evidence type="ECO:0000256" key="2">
    <source>
        <dbReference type="ARBA" id="ARBA00023125"/>
    </source>
</evidence>
<dbReference type="InterPro" id="IPR050109">
    <property type="entry name" value="HTH-type_TetR-like_transc_reg"/>
</dbReference>
<dbReference type="InterPro" id="IPR023772">
    <property type="entry name" value="DNA-bd_HTH_TetR-type_CS"/>
</dbReference>
<protein>
    <submittedName>
        <fullName evidence="6">TetR family transcriptional regulator</fullName>
    </submittedName>
</protein>
<dbReference type="GO" id="GO:0003700">
    <property type="term" value="F:DNA-binding transcription factor activity"/>
    <property type="evidence" value="ECO:0007669"/>
    <property type="project" value="TreeGrafter"/>
</dbReference>
<keyword evidence="1" id="KW-0805">Transcription regulation</keyword>
<evidence type="ECO:0000313" key="7">
    <source>
        <dbReference type="Proteomes" id="UP000028870"/>
    </source>
</evidence>
<comment type="caution">
    <text evidence="6">The sequence shown here is derived from an EMBL/GenBank/DDBJ whole genome shotgun (WGS) entry which is preliminary data.</text>
</comment>
<dbReference type="PROSITE" id="PS50977">
    <property type="entry name" value="HTH_TETR_2"/>
    <property type="match status" value="1"/>
</dbReference>
<evidence type="ECO:0000256" key="1">
    <source>
        <dbReference type="ARBA" id="ARBA00023015"/>
    </source>
</evidence>
<organism evidence="6 7">
    <name type="scientific">Mycolicibacterium cosmeticum</name>
    <dbReference type="NCBI Taxonomy" id="258533"/>
    <lineage>
        <taxon>Bacteria</taxon>
        <taxon>Bacillati</taxon>
        <taxon>Actinomycetota</taxon>
        <taxon>Actinomycetes</taxon>
        <taxon>Mycobacteriales</taxon>
        <taxon>Mycobacteriaceae</taxon>
        <taxon>Mycolicibacterium</taxon>
    </lineage>
</organism>
<dbReference type="PANTHER" id="PTHR30055">
    <property type="entry name" value="HTH-TYPE TRANSCRIPTIONAL REGULATOR RUTR"/>
    <property type="match status" value="1"/>
</dbReference>
<dbReference type="Proteomes" id="UP000028870">
    <property type="component" value="Unassembled WGS sequence"/>
</dbReference>
<gene>
    <name evidence="6" type="ORF">BN977_04764</name>
</gene>
<dbReference type="Gene3D" id="1.10.10.60">
    <property type="entry name" value="Homeodomain-like"/>
    <property type="match status" value="1"/>
</dbReference>
<dbReference type="InterPro" id="IPR036271">
    <property type="entry name" value="Tet_transcr_reg_TetR-rel_C_sf"/>
</dbReference>
<dbReference type="Pfam" id="PF00440">
    <property type="entry name" value="TetR_N"/>
    <property type="match status" value="1"/>
</dbReference>
<evidence type="ECO:0000313" key="6">
    <source>
        <dbReference type="EMBL" id="CDO09936.1"/>
    </source>
</evidence>
<evidence type="ECO:0000256" key="3">
    <source>
        <dbReference type="ARBA" id="ARBA00023163"/>
    </source>
</evidence>
<reference evidence="6" key="2">
    <citation type="submission" date="2014-03" db="EMBL/GenBank/DDBJ databases">
        <authorList>
            <person name="Urmite Genomes"/>
        </authorList>
    </citation>
    <scope>NUCLEOTIDE SEQUENCE</scope>
    <source>
        <strain evidence="6">DSM 44829</strain>
    </source>
</reference>